<dbReference type="EMBL" id="JAHRIQ010071679">
    <property type="protein sequence ID" value="MEQ2244792.1"/>
    <property type="molecule type" value="Genomic_DNA"/>
</dbReference>
<name>A0ABV0ULX2_9TELE</name>
<evidence type="ECO:0000313" key="2">
    <source>
        <dbReference type="Proteomes" id="UP001482620"/>
    </source>
</evidence>
<dbReference type="Proteomes" id="UP001482620">
    <property type="component" value="Unassembled WGS sequence"/>
</dbReference>
<organism evidence="1 2">
    <name type="scientific">Ilyodon furcidens</name>
    <name type="common">goldbreast splitfin</name>
    <dbReference type="NCBI Taxonomy" id="33524"/>
    <lineage>
        <taxon>Eukaryota</taxon>
        <taxon>Metazoa</taxon>
        <taxon>Chordata</taxon>
        <taxon>Craniata</taxon>
        <taxon>Vertebrata</taxon>
        <taxon>Euteleostomi</taxon>
        <taxon>Actinopterygii</taxon>
        <taxon>Neopterygii</taxon>
        <taxon>Teleostei</taxon>
        <taxon>Neoteleostei</taxon>
        <taxon>Acanthomorphata</taxon>
        <taxon>Ovalentaria</taxon>
        <taxon>Atherinomorphae</taxon>
        <taxon>Cyprinodontiformes</taxon>
        <taxon>Goodeidae</taxon>
        <taxon>Ilyodon</taxon>
    </lineage>
</organism>
<proteinExistence type="predicted"/>
<keyword evidence="2" id="KW-1185">Reference proteome</keyword>
<reference evidence="1 2" key="1">
    <citation type="submission" date="2021-06" db="EMBL/GenBank/DDBJ databases">
        <authorList>
            <person name="Palmer J.M."/>
        </authorList>
    </citation>
    <scope>NUCLEOTIDE SEQUENCE [LARGE SCALE GENOMIC DNA]</scope>
    <source>
        <strain evidence="2">if_2019</strain>
        <tissue evidence="1">Muscle</tissue>
    </source>
</reference>
<evidence type="ECO:0000313" key="1">
    <source>
        <dbReference type="EMBL" id="MEQ2244792.1"/>
    </source>
</evidence>
<protein>
    <submittedName>
        <fullName evidence="1">Uncharacterized protein</fullName>
    </submittedName>
</protein>
<sequence length="121" mass="13782">MCLVSSIDFAVFYGQSGMQRRQSRGKCRGDKMQRRQSLLPHLNRHLTLQEEEEAHSDAADCQFSCSSAERLCWGFGDLFKPLFHLKTNALCSIFSLSYFYVSVCTCTNLEENPIFAENLIG</sequence>
<gene>
    <name evidence="1" type="ORF">ILYODFUR_020785</name>
</gene>
<accession>A0ABV0ULX2</accession>
<comment type="caution">
    <text evidence="1">The sequence shown here is derived from an EMBL/GenBank/DDBJ whole genome shotgun (WGS) entry which is preliminary data.</text>
</comment>